<protein>
    <submittedName>
        <fullName evidence="1">Uncharacterized protein</fullName>
    </submittedName>
</protein>
<evidence type="ECO:0000313" key="1">
    <source>
        <dbReference type="EMBL" id="KAF2277806.1"/>
    </source>
</evidence>
<dbReference type="AlphaFoldDB" id="A0A6A6JQ45"/>
<gene>
    <name evidence="1" type="ORF">EI97DRAFT_273877</name>
</gene>
<evidence type="ECO:0000313" key="2">
    <source>
        <dbReference type="Proteomes" id="UP000800097"/>
    </source>
</evidence>
<reference evidence="1" key="1">
    <citation type="journal article" date="2020" name="Stud. Mycol.">
        <title>101 Dothideomycetes genomes: a test case for predicting lifestyles and emergence of pathogens.</title>
        <authorList>
            <person name="Haridas S."/>
            <person name="Albert R."/>
            <person name="Binder M."/>
            <person name="Bloem J."/>
            <person name="Labutti K."/>
            <person name="Salamov A."/>
            <person name="Andreopoulos B."/>
            <person name="Baker S."/>
            <person name="Barry K."/>
            <person name="Bills G."/>
            <person name="Bluhm B."/>
            <person name="Cannon C."/>
            <person name="Castanera R."/>
            <person name="Culley D."/>
            <person name="Daum C."/>
            <person name="Ezra D."/>
            <person name="Gonzalez J."/>
            <person name="Henrissat B."/>
            <person name="Kuo A."/>
            <person name="Liang C."/>
            <person name="Lipzen A."/>
            <person name="Lutzoni F."/>
            <person name="Magnuson J."/>
            <person name="Mondo S."/>
            <person name="Nolan M."/>
            <person name="Ohm R."/>
            <person name="Pangilinan J."/>
            <person name="Park H.-J."/>
            <person name="Ramirez L."/>
            <person name="Alfaro M."/>
            <person name="Sun H."/>
            <person name="Tritt A."/>
            <person name="Yoshinaga Y."/>
            <person name="Zwiers L.-H."/>
            <person name="Turgeon B."/>
            <person name="Goodwin S."/>
            <person name="Spatafora J."/>
            <person name="Crous P."/>
            <person name="Grigoriev I."/>
        </authorList>
    </citation>
    <scope>NUCLEOTIDE SEQUENCE</scope>
    <source>
        <strain evidence="1">CBS 379.55</strain>
    </source>
</reference>
<name>A0A6A6JQ45_WESOR</name>
<keyword evidence="2" id="KW-1185">Reference proteome</keyword>
<accession>A0A6A6JQ45</accession>
<dbReference type="GeneID" id="54547482"/>
<dbReference type="Proteomes" id="UP000800097">
    <property type="component" value="Unassembled WGS sequence"/>
</dbReference>
<proteinExistence type="predicted"/>
<sequence length="154" mass="17469">MRETIKGTLDEIPFSFWIQRIQHPWTLKGSHIATTAGRMRRMASILRVSESKPCNQNLMDDNVVFHVLHKRLQKICDLTLAHEAIFTIGTVEARLQFAISEASRRISKFMSLSGQRASTMGFLQSFYVHFSSSCNRPYFVLHVEISSTGAGLPP</sequence>
<dbReference type="EMBL" id="ML986489">
    <property type="protein sequence ID" value="KAF2277806.1"/>
    <property type="molecule type" value="Genomic_DNA"/>
</dbReference>
<organism evidence="1 2">
    <name type="scientific">Westerdykella ornata</name>
    <dbReference type="NCBI Taxonomy" id="318751"/>
    <lineage>
        <taxon>Eukaryota</taxon>
        <taxon>Fungi</taxon>
        <taxon>Dikarya</taxon>
        <taxon>Ascomycota</taxon>
        <taxon>Pezizomycotina</taxon>
        <taxon>Dothideomycetes</taxon>
        <taxon>Pleosporomycetidae</taxon>
        <taxon>Pleosporales</taxon>
        <taxon>Sporormiaceae</taxon>
        <taxon>Westerdykella</taxon>
    </lineage>
</organism>
<dbReference type="RefSeq" id="XP_033655345.1">
    <property type="nucleotide sequence ID" value="XM_033794307.1"/>
</dbReference>